<dbReference type="SUPFAM" id="SSF49879">
    <property type="entry name" value="SMAD/FHA domain"/>
    <property type="match status" value="1"/>
</dbReference>
<dbReference type="InterPro" id="IPR000253">
    <property type="entry name" value="FHA_dom"/>
</dbReference>
<dbReference type="CDD" id="cd00060">
    <property type="entry name" value="FHA"/>
    <property type="match status" value="1"/>
</dbReference>
<gene>
    <name evidence="3" type="ORF">M3D15_01935</name>
</gene>
<keyword evidence="4" id="KW-1185">Reference proteome</keyword>
<evidence type="ECO:0000256" key="1">
    <source>
        <dbReference type="ARBA" id="ARBA00022553"/>
    </source>
</evidence>
<dbReference type="Gene3D" id="2.60.200.20">
    <property type="match status" value="1"/>
</dbReference>
<name>A0ABT2HVE6_9MICO</name>
<dbReference type="Pfam" id="PF12401">
    <property type="entry name" value="FhaA_N"/>
    <property type="match status" value="1"/>
</dbReference>
<feature type="domain" description="FHA" evidence="2">
    <location>
        <begin position="146"/>
        <end position="195"/>
    </location>
</feature>
<dbReference type="InterPro" id="IPR022128">
    <property type="entry name" value="FhaA_N"/>
</dbReference>
<reference evidence="3 4" key="1">
    <citation type="submission" date="2022-04" db="EMBL/GenBank/DDBJ databases">
        <title>Human microbiome associated bacterial genomes.</title>
        <authorList>
            <person name="Sandstrom S."/>
            <person name="Salamzade R."/>
            <person name="Kalan L.R."/>
        </authorList>
    </citation>
    <scope>NUCLEOTIDE SEQUENCE [LARGE SCALE GENOMIC DNA]</scope>
    <source>
        <strain evidence="4">p3-SID1799</strain>
    </source>
</reference>
<dbReference type="PROSITE" id="PS50006">
    <property type="entry name" value="FHA_DOMAIN"/>
    <property type="match status" value="1"/>
</dbReference>
<accession>A0ABT2HVE6</accession>
<dbReference type="SMART" id="SM00240">
    <property type="entry name" value="FHA"/>
    <property type="match status" value="1"/>
</dbReference>
<proteinExistence type="predicted"/>
<evidence type="ECO:0000313" key="4">
    <source>
        <dbReference type="Proteomes" id="UP001525379"/>
    </source>
</evidence>
<dbReference type="InterPro" id="IPR042287">
    <property type="entry name" value="FhaA_N_sf"/>
</dbReference>
<evidence type="ECO:0000313" key="3">
    <source>
        <dbReference type="EMBL" id="MCT2042105.1"/>
    </source>
</evidence>
<organism evidence="3 4">
    <name type="scientific">Pseudoclavibacter albus</name>
    <dbReference type="NCBI Taxonomy" id="272241"/>
    <lineage>
        <taxon>Bacteria</taxon>
        <taxon>Bacillati</taxon>
        <taxon>Actinomycetota</taxon>
        <taxon>Actinomycetes</taxon>
        <taxon>Micrococcales</taxon>
        <taxon>Microbacteriaceae</taxon>
        <taxon>Pseudoclavibacter</taxon>
    </lineage>
</organism>
<dbReference type="EMBL" id="JALXSQ010000004">
    <property type="protein sequence ID" value="MCT2042105.1"/>
    <property type="molecule type" value="Genomic_DNA"/>
</dbReference>
<dbReference type="Proteomes" id="UP001525379">
    <property type="component" value="Unassembled WGS sequence"/>
</dbReference>
<dbReference type="PANTHER" id="PTHR23308">
    <property type="entry name" value="NUCLEAR INHIBITOR OF PROTEIN PHOSPHATASE-1"/>
    <property type="match status" value="1"/>
</dbReference>
<protein>
    <submittedName>
        <fullName evidence="3">DUF3662 and FHA domain-containing protein</fullName>
    </submittedName>
</protein>
<dbReference type="Pfam" id="PF00498">
    <property type="entry name" value="FHA"/>
    <property type="match status" value="1"/>
</dbReference>
<evidence type="ECO:0000259" key="2">
    <source>
        <dbReference type="PROSITE" id="PS50006"/>
    </source>
</evidence>
<dbReference type="RefSeq" id="WP_066080034.1">
    <property type="nucleotide sequence ID" value="NZ_JAFDPW010000004.1"/>
</dbReference>
<sequence length="237" mass="26011">MGILDSFERTLERFFNGAFAKTFRSGLQPVEISAALKRELDTTASVVSRDRILVPNRFHVKLAPADYTRMSGQGQSLIDELMRVVEEHAARNGYQFAGGLSIKLLEDETLTEGQIEVTSRSVQGQVAWTPVLDVEGRRIRLGIGSTVIGRGSDADITINDTGASRRHAEVVWDGRRAGVRDLGSTNGTKLNGRTVAQAALEPDSIIRIGRHELIFRVIPQSDPSDETGYIPRIGGQR</sequence>
<comment type="caution">
    <text evidence="3">The sequence shown here is derived from an EMBL/GenBank/DDBJ whole genome shotgun (WGS) entry which is preliminary data.</text>
</comment>
<dbReference type="Gene3D" id="3.30.2320.60">
    <property type="entry name" value="FhaA, phosphopeptide-binding domain (DUF3662)"/>
    <property type="match status" value="1"/>
</dbReference>
<dbReference type="InterPro" id="IPR008984">
    <property type="entry name" value="SMAD_FHA_dom_sf"/>
</dbReference>
<dbReference type="InterPro" id="IPR050923">
    <property type="entry name" value="Cell_Proc_Reg/RNA_Proc"/>
</dbReference>
<keyword evidence="1" id="KW-0597">Phosphoprotein</keyword>